<proteinExistence type="predicted"/>
<gene>
    <name evidence="1" type="ORF">FA95DRAFT_1605110</name>
</gene>
<evidence type="ECO:0000313" key="1">
    <source>
        <dbReference type="EMBL" id="KAI0048605.1"/>
    </source>
</evidence>
<evidence type="ECO:0000313" key="2">
    <source>
        <dbReference type="Proteomes" id="UP000814033"/>
    </source>
</evidence>
<accession>A0ACB8RX21</accession>
<protein>
    <submittedName>
        <fullName evidence="1">Uncharacterized protein</fullName>
    </submittedName>
</protein>
<comment type="caution">
    <text evidence="1">The sequence shown here is derived from an EMBL/GenBank/DDBJ whole genome shotgun (WGS) entry which is preliminary data.</text>
</comment>
<keyword evidence="2" id="KW-1185">Reference proteome</keyword>
<dbReference type="Proteomes" id="UP000814033">
    <property type="component" value="Unassembled WGS sequence"/>
</dbReference>
<dbReference type="EMBL" id="MU275884">
    <property type="protein sequence ID" value="KAI0048605.1"/>
    <property type="molecule type" value="Genomic_DNA"/>
</dbReference>
<name>A0ACB8RX21_9AGAM</name>
<sequence length="616" mass="68337">MDSRQSSSSAGKAALLQWSYDHMTRQIVHRAGCRICRDFFLHASEALLVDDVTYLEACKLRDHEANHDLEKEVQRLKDRVRRREDEIEKLRSQLAAVHERHGDDAMSLGEDHPAPVDTRATKKRRADDAVRTASNSAEAPRNAAGEAPQPVAGDTANDPGPPQAPGYAQPGPFMGPAQPMHGPMFVPSNLYAPPGMYAPPGNQPVVWPDGATWVPNDGPQFAIGGWGNAASGNWAADWRPNTYTSGSRTMDNNWASSSRAPDWSNRPWEPAYDHPGIVPWPETGRTEGRTEEQDRGSHESAHAPDSAHRAATQETQHLRGVPTGPRAHQRGRPTRSTTGRPPPGRRAPSTTRRATDPAVDAFLTDSETDDAVPASSSGGGTSSSATQKTDPFPDDVEIRRMMEEVKTPGNVEALRTLGKWRKIACEILHTERHARHWLVIRHYRRPQWARDDENTKKLGKVRLRDDAKKWHSYLRRYPGFKRPGLPGGNSPAPMDDILSYLRIARLIHDFGDKAEWTRRKKLRDAFVLAAAAIVETVDNYQRLRRLYGVNINPLGSTPDFGTQTSVTEQAVVVHLAKAGFTDYEAAAASHFAHAVLTDVRYQGGSQEPDIWELPRP</sequence>
<organism evidence="1 2">
    <name type="scientific">Auriscalpium vulgare</name>
    <dbReference type="NCBI Taxonomy" id="40419"/>
    <lineage>
        <taxon>Eukaryota</taxon>
        <taxon>Fungi</taxon>
        <taxon>Dikarya</taxon>
        <taxon>Basidiomycota</taxon>
        <taxon>Agaricomycotina</taxon>
        <taxon>Agaricomycetes</taxon>
        <taxon>Russulales</taxon>
        <taxon>Auriscalpiaceae</taxon>
        <taxon>Auriscalpium</taxon>
    </lineage>
</organism>
<reference evidence="1" key="1">
    <citation type="submission" date="2021-02" db="EMBL/GenBank/DDBJ databases">
        <authorList>
            <consortium name="DOE Joint Genome Institute"/>
            <person name="Ahrendt S."/>
            <person name="Looney B.P."/>
            <person name="Miyauchi S."/>
            <person name="Morin E."/>
            <person name="Drula E."/>
            <person name="Courty P.E."/>
            <person name="Chicoki N."/>
            <person name="Fauchery L."/>
            <person name="Kohler A."/>
            <person name="Kuo A."/>
            <person name="Labutti K."/>
            <person name="Pangilinan J."/>
            <person name="Lipzen A."/>
            <person name="Riley R."/>
            <person name="Andreopoulos W."/>
            <person name="He G."/>
            <person name="Johnson J."/>
            <person name="Barry K.W."/>
            <person name="Grigoriev I.V."/>
            <person name="Nagy L."/>
            <person name="Hibbett D."/>
            <person name="Henrissat B."/>
            <person name="Matheny P.B."/>
            <person name="Labbe J."/>
            <person name="Martin F."/>
        </authorList>
    </citation>
    <scope>NUCLEOTIDE SEQUENCE</scope>
    <source>
        <strain evidence="1">FP105234-sp</strain>
    </source>
</reference>
<reference evidence="1" key="2">
    <citation type="journal article" date="2022" name="New Phytol.">
        <title>Evolutionary transition to the ectomycorrhizal habit in the genomes of a hyperdiverse lineage of mushroom-forming fungi.</title>
        <authorList>
            <person name="Looney B."/>
            <person name="Miyauchi S."/>
            <person name="Morin E."/>
            <person name="Drula E."/>
            <person name="Courty P.E."/>
            <person name="Kohler A."/>
            <person name="Kuo A."/>
            <person name="LaButti K."/>
            <person name="Pangilinan J."/>
            <person name="Lipzen A."/>
            <person name="Riley R."/>
            <person name="Andreopoulos W."/>
            <person name="He G."/>
            <person name="Johnson J."/>
            <person name="Nolan M."/>
            <person name="Tritt A."/>
            <person name="Barry K.W."/>
            <person name="Grigoriev I.V."/>
            <person name="Nagy L.G."/>
            <person name="Hibbett D."/>
            <person name="Henrissat B."/>
            <person name="Matheny P.B."/>
            <person name="Labbe J."/>
            <person name="Martin F.M."/>
        </authorList>
    </citation>
    <scope>NUCLEOTIDE SEQUENCE</scope>
    <source>
        <strain evidence="1">FP105234-sp</strain>
    </source>
</reference>